<name>A0ABT7AXJ4_9CYAN</name>
<evidence type="ECO:0000313" key="2">
    <source>
        <dbReference type="Proteomes" id="UP001235303"/>
    </source>
</evidence>
<comment type="caution">
    <text evidence="1">The sequence shown here is derived from an EMBL/GenBank/DDBJ whole genome shotgun (WGS) entry which is preliminary data.</text>
</comment>
<dbReference type="EMBL" id="JAQOSP010000117">
    <property type="protein sequence ID" value="MDJ1171575.1"/>
    <property type="molecule type" value="Genomic_DNA"/>
</dbReference>
<accession>A0ABT7AXJ4</accession>
<dbReference type="Proteomes" id="UP001235303">
    <property type="component" value="Unassembled WGS sequence"/>
</dbReference>
<organism evidence="1 2">
    <name type="scientific">Roseofilum acuticapitatum BLCC-M154</name>
    <dbReference type="NCBI Taxonomy" id="3022444"/>
    <lineage>
        <taxon>Bacteria</taxon>
        <taxon>Bacillati</taxon>
        <taxon>Cyanobacteriota</taxon>
        <taxon>Cyanophyceae</taxon>
        <taxon>Desertifilales</taxon>
        <taxon>Desertifilaceae</taxon>
        <taxon>Roseofilum</taxon>
        <taxon>Roseofilum acuticapitatum</taxon>
    </lineage>
</organism>
<sequence>MMIQLRLLPFAIPELFAQASTTRTLTQADCYGLLAAVLEDSLVDEERAAIDRLLHAVHKGRIHPVKEISVIL</sequence>
<gene>
    <name evidence="1" type="ORF">PMG71_19270</name>
</gene>
<evidence type="ECO:0000313" key="1">
    <source>
        <dbReference type="EMBL" id="MDJ1171575.1"/>
    </source>
</evidence>
<protein>
    <submittedName>
        <fullName evidence="1">Uncharacterized protein</fullName>
    </submittedName>
</protein>
<reference evidence="1 2" key="1">
    <citation type="submission" date="2023-01" db="EMBL/GenBank/DDBJ databases">
        <title>Novel diversity within Roseofilum (Cyanobacteria; Desertifilaceae) from marine benthic mats with descriptions of four novel species.</title>
        <authorList>
            <person name="Wang Y."/>
            <person name="Berthold D.E."/>
            <person name="Hu J."/>
            <person name="Lefler F.W."/>
            <person name="Laughinghouse H.D. IV."/>
        </authorList>
    </citation>
    <scope>NUCLEOTIDE SEQUENCE [LARGE SCALE GENOMIC DNA]</scope>
    <source>
        <strain evidence="1 2">BLCC-M154</strain>
    </source>
</reference>
<keyword evidence="2" id="KW-1185">Reference proteome</keyword>
<proteinExistence type="predicted"/>